<dbReference type="GO" id="GO:0003677">
    <property type="term" value="F:DNA binding"/>
    <property type="evidence" value="ECO:0007669"/>
    <property type="project" value="InterPro"/>
</dbReference>
<dbReference type="CDD" id="cd00093">
    <property type="entry name" value="HTH_XRE"/>
    <property type="match status" value="1"/>
</dbReference>
<evidence type="ECO:0000313" key="3">
    <source>
        <dbReference type="Proteomes" id="UP000014018"/>
    </source>
</evidence>
<dbReference type="EMBL" id="AHFB01000084">
    <property type="protein sequence ID" value="EOO30744.1"/>
    <property type="molecule type" value="Genomic_DNA"/>
</dbReference>
<dbReference type="SUPFAM" id="SSF47413">
    <property type="entry name" value="lambda repressor-like DNA-binding domains"/>
    <property type="match status" value="1"/>
</dbReference>
<sequence length="125" mass="14382">MSLGRRIKEIRKDTGLNQTNFAESLKSTLGAFAKYEIDKVIPNDVFINLLCTKYKVNEEWLLTGEGSKYLEQSKDEEFADLVAEIMINENEDVKEIMMQVAQLEENELKLFLELLKTMNGKKASQ</sequence>
<accession>A0A9W5PN20</accession>
<feature type="domain" description="HTH cro/C1-type" evidence="1">
    <location>
        <begin position="7"/>
        <end position="61"/>
    </location>
</feature>
<dbReference type="SMART" id="SM00530">
    <property type="entry name" value="HTH_XRE"/>
    <property type="match status" value="1"/>
</dbReference>
<gene>
    <name evidence="2" type="ORF">IIU_05061</name>
</gene>
<dbReference type="Gene3D" id="1.10.260.40">
    <property type="entry name" value="lambda repressor-like DNA-binding domains"/>
    <property type="match status" value="1"/>
</dbReference>
<dbReference type="InterPro" id="IPR001387">
    <property type="entry name" value="Cro/C1-type_HTH"/>
</dbReference>
<dbReference type="PROSITE" id="PS50943">
    <property type="entry name" value="HTH_CROC1"/>
    <property type="match status" value="1"/>
</dbReference>
<proteinExistence type="predicted"/>
<organism evidence="2 3">
    <name type="scientific">Bacillus cereus VD133</name>
    <dbReference type="NCBI Taxonomy" id="1053233"/>
    <lineage>
        <taxon>Bacteria</taxon>
        <taxon>Bacillati</taxon>
        <taxon>Bacillota</taxon>
        <taxon>Bacilli</taxon>
        <taxon>Bacillales</taxon>
        <taxon>Bacillaceae</taxon>
        <taxon>Bacillus</taxon>
        <taxon>Bacillus cereus group</taxon>
    </lineage>
</organism>
<name>A0A9W5PN20_BACCE</name>
<dbReference type="Pfam" id="PF12844">
    <property type="entry name" value="HTH_19"/>
    <property type="match status" value="1"/>
</dbReference>
<evidence type="ECO:0000259" key="1">
    <source>
        <dbReference type="PROSITE" id="PS50943"/>
    </source>
</evidence>
<protein>
    <recommendedName>
        <fullName evidence="1">HTH cro/C1-type domain-containing protein</fullName>
    </recommendedName>
</protein>
<dbReference type="RefSeq" id="WP_016111457.1">
    <property type="nucleotide sequence ID" value="NZ_KB976191.1"/>
</dbReference>
<evidence type="ECO:0000313" key="2">
    <source>
        <dbReference type="EMBL" id="EOO30744.1"/>
    </source>
</evidence>
<reference evidence="2 3" key="1">
    <citation type="submission" date="2012-12" db="EMBL/GenBank/DDBJ databases">
        <title>The Genome Sequence of Bacillus cereus VD133.</title>
        <authorList>
            <consortium name="The Broad Institute Genome Sequencing Platform"/>
            <consortium name="The Broad Institute Genome Sequencing Center for Infectious Disease"/>
            <person name="Feldgarden M."/>
            <person name="Van der Auwera G.A."/>
            <person name="Mahillon J."/>
            <person name="Duprez V."/>
            <person name="Timmery S."/>
            <person name="Mattelet C."/>
            <person name="Dierick K."/>
            <person name="Sun M."/>
            <person name="Yu Z."/>
            <person name="Zhu L."/>
            <person name="Hu X."/>
            <person name="Shank E.B."/>
            <person name="Swiecicka I."/>
            <person name="Hansen B.M."/>
            <person name="Andrup L."/>
            <person name="Walker B."/>
            <person name="Young S.K."/>
            <person name="Zeng Q."/>
            <person name="Gargeya S."/>
            <person name="Fitzgerald M."/>
            <person name="Haas B."/>
            <person name="Abouelleil A."/>
            <person name="Alvarado L."/>
            <person name="Arachchi H.M."/>
            <person name="Berlin A.M."/>
            <person name="Chapman S.B."/>
            <person name="Dewar J."/>
            <person name="Goldberg J."/>
            <person name="Griggs A."/>
            <person name="Gujja S."/>
            <person name="Hansen M."/>
            <person name="Howarth C."/>
            <person name="Imamovic A."/>
            <person name="Larimer J."/>
            <person name="McCowan C."/>
            <person name="Murphy C."/>
            <person name="Neiman D."/>
            <person name="Pearson M."/>
            <person name="Priest M."/>
            <person name="Roberts A."/>
            <person name="Saif S."/>
            <person name="Shea T."/>
            <person name="Sisk P."/>
            <person name="Sykes S."/>
            <person name="Wortman J."/>
            <person name="Nusbaum C."/>
            <person name="Birren B."/>
        </authorList>
    </citation>
    <scope>NUCLEOTIDE SEQUENCE [LARGE SCALE GENOMIC DNA]</scope>
    <source>
        <strain evidence="2 3">VD133</strain>
    </source>
</reference>
<dbReference type="AlphaFoldDB" id="A0A9W5PN20"/>
<dbReference type="Proteomes" id="UP000014018">
    <property type="component" value="Unassembled WGS sequence"/>
</dbReference>
<comment type="caution">
    <text evidence="2">The sequence shown here is derived from an EMBL/GenBank/DDBJ whole genome shotgun (WGS) entry which is preliminary data.</text>
</comment>
<dbReference type="InterPro" id="IPR010982">
    <property type="entry name" value="Lambda_DNA-bd_dom_sf"/>
</dbReference>